<feature type="domain" description="AMP-dependent synthetase/ligase" evidence="3">
    <location>
        <begin position="40"/>
        <end position="332"/>
    </location>
</feature>
<dbReference type="PANTHER" id="PTHR24096">
    <property type="entry name" value="LONG-CHAIN-FATTY-ACID--COA LIGASE"/>
    <property type="match status" value="1"/>
</dbReference>
<dbReference type="SUPFAM" id="SSF56801">
    <property type="entry name" value="Acetyl-CoA synthetase-like"/>
    <property type="match status" value="1"/>
</dbReference>
<dbReference type="Pfam" id="PF00501">
    <property type="entry name" value="AMP-binding"/>
    <property type="match status" value="1"/>
</dbReference>
<proteinExistence type="inferred from homology"/>
<accession>A0A381NE96</accession>
<keyword evidence="2" id="KW-0436">Ligase</keyword>
<organism evidence="4">
    <name type="scientific">marine metagenome</name>
    <dbReference type="NCBI Taxonomy" id="408172"/>
    <lineage>
        <taxon>unclassified sequences</taxon>
        <taxon>metagenomes</taxon>
        <taxon>ecological metagenomes</taxon>
    </lineage>
</organism>
<evidence type="ECO:0000259" key="3">
    <source>
        <dbReference type="Pfam" id="PF00501"/>
    </source>
</evidence>
<gene>
    <name evidence="4" type="ORF">METZ01_LOCUS5764</name>
</gene>
<dbReference type="EMBL" id="UINC01000302">
    <property type="protein sequence ID" value="SUZ52910.1"/>
    <property type="molecule type" value="Genomic_DNA"/>
</dbReference>
<protein>
    <recommendedName>
        <fullName evidence="3">AMP-dependent synthetase/ligase domain-containing protein</fullName>
    </recommendedName>
</protein>
<dbReference type="PANTHER" id="PTHR24096:SF149">
    <property type="entry name" value="AMP-BINDING DOMAIN-CONTAINING PROTEIN-RELATED"/>
    <property type="match status" value="1"/>
</dbReference>
<dbReference type="GO" id="GO:0016405">
    <property type="term" value="F:CoA-ligase activity"/>
    <property type="evidence" value="ECO:0007669"/>
    <property type="project" value="TreeGrafter"/>
</dbReference>
<dbReference type="InterPro" id="IPR000873">
    <property type="entry name" value="AMP-dep_synth/lig_dom"/>
</dbReference>
<reference evidence="4" key="1">
    <citation type="submission" date="2018-05" db="EMBL/GenBank/DDBJ databases">
        <authorList>
            <person name="Lanie J.A."/>
            <person name="Ng W.-L."/>
            <person name="Kazmierczak K.M."/>
            <person name="Andrzejewski T.M."/>
            <person name="Davidsen T.M."/>
            <person name="Wayne K.J."/>
            <person name="Tettelin H."/>
            <person name="Glass J.I."/>
            <person name="Rusch D."/>
            <person name="Podicherti R."/>
            <person name="Tsui H.-C.T."/>
            <person name="Winkler M.E."/>
        </authorList>
    </citation>
    <scope>NUCLEOTIDE SEQUENCE</scope>
</reference>
<comment type="similarity">
    <text evidence="1">Belongs to the ATP-dependent AMP-binding enzyme family.</text>
</comment>
<sequence length="474" mass="52035">MNCTKRVLSHFRDRATSPAVCTLKDGCASFGDIGALSAGAQSLASSEGLTAGDTVLVLSPPDPMLYATILGFLGRGIVVLFVEPWLPVKDIEHVLRRVQPKAFVGSRLAQLWATRIAAARRIPRWIHIGALKRYTGRSNFDCVDLDPSSPATITFSSGTTGAPKGIVRSHSCMSAVHDGLTDPHRFGHFEEPALCVFPNMALLHLGTGRGALLVPKSWSTRVLRRLGQRAATLKTASLAAGPAFLMHLLRFTDVHGGFSDLRAIMIGGAQTDCWTLEHGFDRWPEARWTHVYGGSEVEPVACVDAREAVAKSRGRDHFQALFVGAPVPMVDARPEPDGLRVSGANVAKQLDAPEGEAPLDEAERHWHNMGDRILADDEGWWYAGRVAQPEDEFHLEQRIYSCLRTSACFVSRVPSGRLVLFGDDVNRRVAAADRFSSLFPEVEGLEDLSIVRDRRHRARIDRKRTLAKSNVQKT</sequence>
<evidence type="ECO:0000313" key="4">
    <source>
        <dbReference type="EMBL" id="SUZ52910.1"/>
    </source>
</evidence>
<name>A0A381NE96_9ZZZZ</name>
<dbReference type="AlphaFoldDB" id="A0A381NE96"/>
<dbReference type="PROSITE" id="PS00455">
    <property type="entry name" value="AMP_BINDING"/>
    <property type="match status" value="1"/>
</dbReference>
<evidence type="ECO:0000256" key="2">
    <source>
        <dbReference type="ARBA" id="ARBA00022598"/>
    </source>
</evidence>
<evidence type="ECO:0000256" key="1">
    <source>
        <dbReference type="ARBA" id="ARBA00006432"/>
    </source>
</evidence>
<dbReference type="InterPro" id="IPR020845">
    <property type="entry name" value="AMP-binding_CS"/>
</dbReference>
<dbReference type="InterPro" id="IPR042099">
    <property type="entry name" value="ANL_N_sf"/>
</dbReference>
<dbReference type="Gene3D" id="3.40.50.12780">
    <property type="entry name" value="N-terminal domain of ligase-like"/>
    <property type="match status" value="1"/>
</dbReference>
<dbReference type="GO" id="GO:0019748">
    <property type="term" value="P:secondary metabolic process"/>
    <property type="evidence" value="ECO:0007669"/>
    <property type="project" value="TreeGrafter"/>
</dbReference>